<dbReference type="InterPro" id="IPR010982">
    <property type="entry name" value="Lambda_DNA-bd_dom_sf"/>
</dbReference>
<dbReference type="Gene3D" id="1.10.260.40">
    <property type="entry name" value="lambda repressor-like DNA-binding domains"/>
    <property type="match status" value="1"/>
</dbReference>
<dbReference type="InterPro" id="IPR001387">
    <property type="entry name" value="Cro/C1-type_HTH"/>
</dbReference>
<comment type="caution">
    <text evidence="3">The sequence shown here is derived from an EMBL/GenBank/DDBJ whole genome shotgun (WGS) entry which is preliminary data.</text>
</comment>
<dbReference type="PROSITE" id="PS50943">
    <property type="entry name" value="HTH_CROC1"/>
    <property type="match status" value="1"/>
</dbReference>
<dbReference type="Pfam" id="PF01381">
    <property type="entry name" value="HTH_3"/>
    <property type="match status" value="1"/>
</dbReference>
<organism evidence="3 4">
    <name type="scientific">Pseudomonas fluorescens</name>
    <dbReference type="NCBI Taxonomy" id="294"/>
    <lineage>
        <taxon>Bacteria</taxon>
        <taxon>Pseudomonadati</taxon>
        <taxon>Pseudomonadota</taxon>
        <taxon>Gammaproteobacteria</taxon>
        <taxon>Pseudomonadales</taxon>
        <taxon>Pseudomonadaceae</taxon>
        <taxon>Pseudomonas</taxon>
    </lineage>
</organism>
<name>A0A0D0NG64_PSEFL</name>
<dbReference type="Proteomes" id="UP000032101">
    <property type="component" value="Unassembled WGS sequence"/>
</dbReference>
<dbReference type="PANTHER" id="PTHR46558:SF11">
    <property type="entry name" value="HTH-TYPE TRANSCRIPTIONAL REGULATOR XRE"/>
    <property type="match status" value="1"/>
</dbReference>
<dbReference type="EMBL" id="JXNZ01000164">
    <property type="protein sequence ID" value="KIQ58186.1"/>
    <property type="molecule type" value="Genomic_DNA"/>
</dbReference>
<reference evidence="3 4" key="1">
    <citation type="submission" date="2015-01" db="EMBL/GenBank/DDBJ databases">
        <title>Draft Genome Sequence of the Biocontrol and Plant Growth-Promoting Rhizobacteria (PGPR) Pseudomonas fluorescens UM270.</title>
        <authorList>
            <person name="Hernandez-Salmeron J.E."/>
            <person name="Santoyo G."/>
            <person name="Moreno-Hagelsieb G."/>
            <person name="Hernandez-Leon R."/>
        </authorList>
    </citation>
    <scope>NUCLEOTIDE SEQUENCE [LARGE SCALE GENOMIC DNA]</scope>
    <source>
        <strain evidence="3 4">UM270</strain>
    </source>
</reference>
<evidence type="ECO:0000313" key="4">
    <source>
        <dbReference type="Proteomes" id="UP000032101"/>
    </source>
</evidence>
<proteinExistence type="predicted"/>
<dbReference type="GO" id="GO:0003677">
    <property type="term" value="F:DNA binding"/>
    <property type="evidence" value="ECO:0007669"/>
    <property type="project" value="UniProtKB-KW"/>
</dbReference>
<evidence type="ECO:0000313" key="3">
    <source>
        <dbReference type="EMBL" id="KIQ58186.1"/>
    </source>
</evidence>
<evidence type="ECO:0000256" key="1">
    <source>
        <dbReference type="ARBA" id="ARBA00023125"/>
    </source>
</evidence>
<dbReference type="SUPFAM" id="SSF47413">
    <property type="entry name" value="lambda repressor-like DNA-binding domains"/>
    <property type="match status" value="1"/>
</dbReference>
<dbReference type="OrthoDB" id="3196789at2"/>
<feature type="domain" description="HTH cro/C1-type" evidence="2">
    <location>
        <begin position="11"/>
        <end position="65"/>
    </location>
</feature>
<dbReference type="AlphaFoldDB" id="A0A0D0NG64"/>
<gene>
    <name evidence="3" type="ORF">RL74_16985</name>
</gene>
<dbReference type="PANTHER" id="PTHR46558">
    <property type="entry name" value="TRACRIPTIONAL REGULATORY PROTEIN-RELATED-RELATED"/>
    <property type="match status" value="1"/>
</dbReference>
<protein>
    <submittedName>
        <fullName evidence="3">DNA-binding protein</fullName>
    </submittedName>
</protein>
<accession>A0A0D0NG64</accession>
<evidence type="ECO:0000259" key="2">
    <source>
        <dbReference type="PROSITE" id="PS50943"/>
    </source>
</evidence>
<dbReference type="CDD" id="cd00093">
    <property type="entry name" value="HTH_XRE"/>
    <property type="match status" value="1"/>
</dbReference>
<sequence>MHLSEEIGSRLQQERKRCGLTQLQVAEALGIAKRTQANWESGTSDATASYLSRVANEFGFDVSYILTGIRTTLASSALSQVEDVLIKQYQNLPEEDQRAIRRYVNALANAAATEGGAR</sequence>
<keyword evidence="1 3" id="KW-0238">DNA-binding</keyword>
<dbReference type="SMART" id="SM00530">
    <property type="entry name" value="HTH_XRE"/>
    <property type="match status" value="1"/>
</dbReference>